<dbReference type="SUPFAM" id="SSF52402">
    <property type="entry name" value="Adenine nucleotide alpha hydrolases-like"/>
    <property type="match status" value="1"/>
</dbReference>
<gene>
    <name evidence="2" type="ORF">GCM10007972_06660</name>
</gene>
<organism evidence="2 3">
    <name type="scientific">Iodidimonas muriae</name>
    <dbReference type="NCBI Taxonomy" id="261467"/>
    <lineage>
        <taxon>Bacteria</taxon>
        <taxon>Pseudomonadati</taxon>
        <taxon>Pseudomonadota</taxon>
        <taxon>Alphaproteobacteria</taxon>
        <taxon>Iodidimonadales</taxon>
        <taxon>Iodidimonadaceae</taxon>
        <taxon>Iodidimonas</taxon>
    </lineage>
</organism>
<dbReference type="EMBL" id="BMOV01000002">
    <property type="protein sequence ID" value="GGO07341.1"/>
    <property type="molecule type" value="Genomic_DNA"/>
</dbReference>
<evidence type="ECO:0000313" key="3">
    <source>
        <dbReference type="Proteomes" id="UP000602381"/>
    </source>
</evidence>
<name>A0ABQ2L9J9_9PROT</name>
<evidence type="ECO:0000259" key="1">
    <source>
        <dbReference type="Pfam" id="PF00582"/>
    </source>
</evidence>
<sequence length="169" mass="18233">MTTDIADHRSLGPISDHPRNFVVVVDESEEAQLAIRFASGRAGHIVGGGIILFHAVAPGDFQHWKAVADRMRDEGLSQAQAMLEDVAARIYAYSGVKPEIVVREGPPKEELHKFIKERQDLFALVLAASAGGEPGPLVDYFSGPMAANLPCPVVIVPGTLEPETIDRLV</sequence>
<dbReference type="Pfam" id="PF00582">
    <property type="entry name" value="Usp"/>
    <property type="match status" value="1"/>
</dbReference>
<evidence type="ECO:0000313" key="2">
    <source>
        <dbReference type="EMBL" id="GGO07341.1"/>
    </source>
</evidence>
<dbReference type="InterPro" id="IPR006016">
    <property type="entry name" value="UspA"/>
</dbReference>
<comment type="caution">
    <text evidence="2">The sequence shown here is derived from an EMBL/GenBank/DDBJ whole genome shotgun (WGS) entry which is preliminary data.</text>
</comment>
<dbReference type="Proteomes" id="UP000602381">
    <property type="component" value="Unassembled WGS sequence"/>
</dbReference>
<keyword evidence="3" id="KW-1185">Reference proteome</keyword>
<dbReference type="CDD" id="cd00293">
    <property type="entry name" value="USP-like"/>
    <property type="match status" value="1"/>
</dbReference>
<dbReference type="RefSeq" id="WP_150004243.1">
    <property type="nucleotide sequence ID" value="NZ_BMOV01000002.1"/>
</dbReference>
<accession>A0ABQ2L9J9</accession>
<protein>
    <submittedName>
        <fullName evidence="2">Universal stress protein A</fullName>
    </submittedName>
</protein>
<dbReference type="Gene3D" id="3.40.50.620">
    <property type="entry name" value="HUPs"/>
    <property type="match status" value="1"/>
</dbReference>
<dbReference type="InterPro" id="IPR014729">
    <property type="entry name" value="Rossmann-like_a/b/a_fold"/>
</dbReference>
<reference evidence="3" key="1">
    <citation type="journal article" date="2019" name="Int. J. Syst. Evol. Microbiol.">
        <title>The Global Catalogue of Microorganisms (GCM) 10K type strain sequencing project: providing services to taxonomists for standard genome sequencing and annotation.</title>
        <authorList>
            <consortium name="The Broad Institute Genomics Platform"/>
            <consortium name="The Broad Institute Genome Sequencing Center for Infectious Disease"/>
            <person name="Wu L."/>
            <person name="Ma J."/>
        </authorList>
    </citation>
    <scope>NUCLEOTIDE SEQUENCE [LARGE SCALE GENOMIC DNA]</scope>
    <source>
        <strain evidence="3">JCM 17843</strain>
    </source>
</reference>
<proteinExistence type="predicted"/>
<feature type="domain" description="UspA" evidence="1">
    <location>
        <begin position="19"/>
        <end position="157"/>
    </location>
</feature>